<evidence type="ECO:0000256" key="5">
    <source>
        <dbReference type="ARBA" id="ARBA00022846"/>
    </source>
</evidence>
<evidence type="ECO:0000256" key="7">
    <source>
        <dbReference type="ARBA" id="ARBA00023069"/>
    </source>
</evidence>
<dbReference type="PROSITE" id="PS51450">
    <property type="entry name" value="LRR"/>
    <property type="match status" value="3"/>
</dbReference>
<evidence type="ECO:0000256" key="1">
    <source>
        <dbReference type="ARBA" id="ARBA00004611"/>
    </source>
</evidence>
<evidence type="ECO:0000256" key="3">
    <source>
        <dbReference type="ARBA" id="ARBA00022614"/>
    </source>
</evidence>
<dbReference type="KEGG" id="ovi:T265_10273"/>
<dbReference type="InterPro" id="IPR050576">
    <property type="entry name" value="Cilia_flagella_integrity"/>
</dbReference>
<keyword evidence="4" id="KW-0677">Repeat</keyword>
<evidence type="ECO:0000256" key="9">
    <source>
        <dbReference type="ARBA" id="ARBA00023273"/>
    </source>
</evidence>
<keyword evidence="8" id="KW-0206">Cytoskeleton</keyword>
<comment type="subcellular location">
    <subcellularLocation>
        <location evidence="1">Cytoplasm</location>
        <location evidence="1">Cytoskeleton</location>
        <location evidence="1">Flagellum axoneme</location>
    </subcellularLocation>
</comment>
<dbReference type="GeneID" id="20324441"/>
<keyword evidence="3" id="KW-0433">Leucine-rich repeat</keyword>
<sequence length="225" mass="26241">MLEEAIYSQGFEGYPGTLLRQDGIDFSNVSTLRLDYRSMPVNNAIKVVLDILKIDHLWRFDKLVKLQLDNNIIEKIEGIDHLVHLRWLDLSFNNIKAITGLEKLVNLEDLSLYSNRIQSLENLDTLRKLEVLSIGRNKLTDTEDKEQAYQTHQLLVDELTAKEMNEQELEKQKMEMDSQKAMHRRAFVTGLDNDRIFEVLFQDDPEGKEMLQISEFGHSIKAYPF</sequence>
<keyword evidence="2" id="KW-0963">Cytoplasm</keyword>
<evidence type="ECO:0000256" key="4">
    <source>
        <dbReference type="ARBA" id="ARBA00022737"/>
    </source>
</evidence>
<dbReference type="CTD" id="20324441"/>
<dbReference type="GO" id="GO:0005929">
    <property type="term" value="C:cilium"/>
    <property type="evidence" value="ECO:0007669"/>
    <property type="project" value="TreeGrafter"/>
</dbReference>
<reference evidence="12 13" key="1">
    <citation type="submission" date="2013-11" db="EMBL/GenBank/DDBJ databases">
        <title>Opisthorchis viverrini - life in the bile duct.</title>
        <authorList>
            <person name="Young N.D."/>
            <person name="Nagarajan N."/>
            <person name="Lin S.J."/>
            <person name="Korhonen P.K."/>
            <person name="Jex A.R."/>
            <person name="Hall R.S."/>
            <person name="Safavi-Hemami H."/>
            <person name="Kaewkong W."/>
            <person name="Bertrand D."/>
            <person name="Gao S."/>
            <person name="Seet Q."/>
            <person name="Wongkham S."/>
            <person name="Teh B.T."/>
            <person name="Wongkham C."/>
            <person name="Intapan P.M."/>
            <person name="Maleewong W."/>
            <person name="Yang X."/>
            <person name="Hu M."/>
            <person name="Wang Z."/>
            <person name="Hofmann A."/>
            <person name="Sternberg P.W."/>
            <person name="Tan P."/>
            <person name="Wang J."/>
            <person name="Gasser R.B."/>
        </authorList>
    </citation>
    <scope>NUCLEOTIDE SEQUENCE [LARGE SCALE GENOMIC DNA]</scope>
</reference>
<dbReference type="OrthoDB" id="27917at2759"/>
<proteinExistence type="inferred from homology"/>
<keyword evidence="13" id="KW-1185">Reference proteome</keyword>
<organism evidence="12 13">
    <name type="scientific">Opisthorchis viverrini</name>
    <name type="common">Southeast Asian liver fluke</name>
    <dbReference type="NCBI Taxonomy" id="6198"/>
    <lineage>
        <taxon>Eukaryota</taxon>
        <taxon>Metazoa</taxon>
        <taxon>Spiralia</taxon>
        <taxon>Lophotrochozoa</taxon>
        <taxon>Platyhelminthes</taxon>
        <taxon>Trematoda</taxon>
        <taxon>Digenea</taxon>
        <taxon>Opisthorchiida</taxon>
        <taxon>Opisthorchiata</taxon>
        <taxon>Opisthorchiidae</taxon>
        <taxon>Opisthorchis</taxon>
    </lineage>
</organism>
<evidence type="ECO:0000256" key="6">
    <source>
        <dbReference type="ARBA" id="ARBA00023054"/>
    </source>
</evidence>
<dbReference type="SMART" id="SM00365">
    <property type="entry name" value="LRR_SD22"/>
    <property type="match status" value="4"/>
</dbReference>
<evidence type="ECO:0000256" key="11">
    <source>
        <dbReference type="ARBA" id="ARBA00040950"/>
    </source>
</evidence>
<dbReference type="PANTHER" id="PTHR45973:SF12">
    <property type="entry name" value="DYNEIN REGULATORY COMPLEX SUBUNIT 3"/>
    <property type="match status" value="1"/>
</dbReference>
<gene>
    <name evidence="12" type="ORF">T265_10273</name>
</gene>
<keyword evidence="5" id="KW-0282">Flagellum</keyword>
<dbReference type="InterPro" id="IPR025875">
    <property type="entry name" value="Leu-rich_rpt_4"/>
</dbReference>
<dbReference type="Proteomes" id="UP000054324">
    <property type="component" value="Unassembled WGS sequence"/>
</dbReference>
<evidence type="ECO:0000313" key="13">
    <source>
        <dbReference type="Proteomes" id="UP000054324"/>
    </source>
</evidence>
<dbReference type="Gene3D" id="3.80.10.10">
    <property type="entry name" value="Ribonuclease Inhibitor"/>
    <property type="match status" value="1"/>
</dbReference>
<dbReference type="EMBL" id="KL596970">
    <property type="protein sequence ID" value="KER21403.1"/>
    <property type="molecule type" value="Genomic_DNA"/>
</dbReference>
<dbReference type="STRING" id="6198.A0A074Z326"/>
<protein>
    <recommendedName>
        <fullName evidence="11">Dynein regulatory complex subunit 3</fullName>
    </recommendedName>
</protein>
<dbReference type="RefSeq" id="XP_009174857.1">
    <property type="nucleotide sequence ID" value="XM_009176593.1"/>
</dbReference>
<dbReference type="Pfam" id="PF12799">
    <property type="entry name" value="LRR_4"/>
    <property type="match status" value="1"/>
</dbReference>
<dbReference type="PANTHER" id="PTHR45973">
    <property type="entry name" value="PROTEIN PHOSPHATASE 1 REGULATORY SUBUNIT SDS22-RELATED"/>
    <property type="match status" value="1"/>
</dbReference>
<name>A0A074Z326_OPIVI</name>
<keyword evidence="6" id="KW-0175">Coiled coil</keyword>
<keyword evidence="9" id="KW-0966">Cell projection</keyword>
<dbReference type="InterPro" id="IPR032675">
    <property type="entry name" value="LRR_dom_sf"/>
</dbReference>
<dbReference type="InterPro" id="IPR001611">
    <property type="entry name" value="Leu-rich_rpt"/>
</dbReference>
<comment type="similarity">
    <text evidence="10">Belongs to the DRC3 family.</text>
</comment>
<dbReference type="SUPFAM" id="SSF52058">
    <property type="entry name" value="L domain-like"/>
    <property type="match status" value="1"/>
</dbReference>
<accession>A0A074Z326</accession>
<evidence type="ECO:0000256" key="10">
    <source>
        <dbReference type="ARBA" id="ARBA00038378"/>
    </source>
</evidence>
<evidence type="ECO:0000256" key="2">
    <source>
        <dbReference type="ARBA" id="ARBA00022490"/>
    </source>
</evidence>
<evidence type="ECO:0000256" key="8">
    <source>
        <dbReference type="ARBA" id="ARBA00023212"/>
    </source>
</evidence>
<evidence type="ECO:0000313" key="12">
    <source>
        <dbReference type="EMBL" id="KER21403.1"/>
    </source>
</evidence>
<keyword evidence="7" id="KW-0969">Cilium</keyword>
<dbReference type="AlphaFoldDB" id="A0A074Z326"/>